<dbReference type="Pfam" id="PF00520">
    <property type="entry name" value="Ion_trans"/>
    <property type="match status" value="1"/>
</dbReference>
<reference evidence="8" key="1">
    <citation type="submission" date="2020-11" db="EMBL/GenBank/DDBJ databases">
        <title>Chlorella ohadii genome sequencing and assembly.</title>
        <authorList>
            <person name="Murik O."/>
            <person name="Treves H."/>
            <person name="Kedem I."/>
            <person name="Shotland Y."/>
            <person name="Kaplan A."/>
        </authorList>
    </citation>
    <scope>NUCLEOTIDE SEQUENCE</scope>
    <source>
        <strain evidence="8">1</strain>
    </source>
</reference>
<evidence type="ECO:0000256" key="5">
    <source>
        <dbReference type="ARBA" id="ARBA00023136"/>
    </source>
</evidence>
<keyword evidence="9" id="KW-1185">Reference proteome</keyword>
<gene>
    <name evidence="8" type="ORF">COHA_005096</name>
</gene>
<evidence type="ECO:0000256" key="2">
    <source>
        <dbReference type="ARBA" id="ARBA00022692"/>
    </source>
</evidence>
<evidence type="ECO:0000256" key="1">
    <source>
        <dbReference type="ARBA" id="ARBA00004141"/>
    </source>
</evidence>
<dbReference type="Proteomes" id="UP001205105">
    <property type="component" value="Unassembled WGS sequence"/>
</dbReference>
<evidence type="ECO:0000256" key="4">
    <source>
        <dbReference type="ARBA" id="ARBA00022989"/>
    </source>
</evidence>
<feature type="transmembrane region" description="Helical" evidence="6">
    <location>
        <begin position="309"/>
        <end position="331"/>
    </location>
</feature>
<feature type="transmembrane region" description="Helical" evidence="6">
    <location>
        <begin position="221"/>
        <end position="238"/>
    </location>
</feature>
<dbReference type="GO" id="GO:0005216">
    <property type="term" value="F:monoatomic ion channel activity"/>
    <property type="evidence" value="ECO:0007669"/>
    <property type="project" value="InterPro"/>
</dbReference>
<accession>A0AAD5DRU9</accession>
<comment type="caution">
    <text evidence="8">The sequence shown here is derived from an EMBL/GenBank/DDBJ whole genome shotgun (WGS) entry which is preliminary data.</text>
</comment>
<keyword evidence="5 6" id="KW-0472">Membrane</keyword>
<evidence type="ECO:0000259" key="7">
    <source>
        <dbReference type="Pfam" id="PF00520"/>
    </source>
</evidence>
<dbReference type="PANTHER" id="PTHR10582">
    <property type="entry name" value="TRANSIENT RECEPTOR POTENTIAL ION CHANNEL PROTEIN"/>
    <property type="match status" value="1"/>
</dbReference>
<keyword evidence="2 6" id="KW-0812">Transmembrane</keyword>
<feature type="transmembrane region" description="Helical" evidence="6">
    <location>
        <begin position="372"/>
        <end position="394"/>
    </location>
</feature>
<organism evidence="8 9">
    <name type="scientific">Chlorella ohadii</name>
    <dbReference type="NCBI Taxonomy" id="2649997"/>
    <lineage>
        <taxon>Eukaryota</taxon>
        <taxon>Viridiplantae</taxon>
        <taxon>Chlorophyta</taxon>
        <taxon>core chlorophytes</taxon>
        <taxon>Trebouxiophyceae</taxon>
        <taxon>Chlorellales</taxon>
        <taxon>Chlorellaceae</taxon>
        <taxon>Chlorella clade</taxon>
        <taxon>Chlorella</taxon>
    </lineage>
</organism>
<dbReference type="PANTHER" id="PTHR10582:SF2">
    <property type="entry name" value="INACTIVE"/>
    <property type="match status" value="1"/>
</dbReference>
<keyword evidence="4 6" id="KW-1133">Transmembrane helix</keyword>
<dbReference type="Gene3D" id="1.10.287.70">
    <property type="match status" value="1"/>
</dbReference>
<feature type="transmembrane region" description="Helical" evidence="6">
    <location>
        <begin position="268"/>
        <end position="288"/>
    </location>
</feature>
<dbReference type="GO" id="GO:0098703">
    <property type="term" value="P:calcium ion import across plasma membrane"/>
    <property type="evidence" value="ECO:0007669"/>
    <property type="project" value="TreeGrafter"/>
</dbReference>
<feature type="domain" description="Ion transport" evidence="7">
    <location>
        <begin position="181"/>
        <end position="408"/>
    </location>
</feature>
<comment type="subcellular location">
    <subcellularLocation>
        <location evidence="1">Membrane</location>
        <topology evidence="1">Multi-pass membrane protein</topology>
    </subcellularLocation>
</comment>
<sequence>MADDDSVSPLLSHQREDALWDRVEAAPPIKSGPTVAALLAEHPADVLRTLQKSGVQKVAEFQVEDKLVLSKIGDDSIVTMGSDRPDIDFKAAWRRELGEPAVTQTGWSSTIPVCAYVVSIRNAAAADKDGLLQATADKDGLLQPLLKRWQAGGLSYAAFALPAVQAVIDWKWNRFCKRLLLWELAFFLLWLFSFFAFTVVFQDEDIHASLRQLLSSACGRLTVACNILALVGMAPFVVIENVNDLATYIIQIAVVVMHLGRLSISSDWLSILASAQCILLLFRLQYFSRVFRATRFAFLDSLKEVIHDVKWYLVFLLLIMGGFATSFHILYRRDQEEHDNFSTIGKSIMTMVTWSAGNADLNPLYEKAHNPVAGSVLACLFVFVLATVLMNLLISIMTNTLDKVTENEGLRMLLSKAEASGEAGPLG</sequence>
<dbReference type="InterPro" id="IPR024862">
    <property type="entry name" value="TRPV"/>
</dbReference>
<proteinExistence type="predicted"/>
<evidence type="ECO:0000256" key="3">
    <source>
        <dbReference type="ARBA" id="ARBA00022737"/>
    </source>
</evidence>
<feature type="transmembrane region" description="Helical" evidence="6">
    <location>
        <begin position="245"/>
        <end position="262"/>
    </location>
</feature>
<protein>
    <recommendedName>
        <fullName evidence="7">Ion transport domain-containing protein</fullName>
    </recommendedName>
</protein>
<dbReference type="AlphaFoldDB" id="A0AAD5DRU9"/>
<dbReference type="GO" id="GO:0005886">
    <property type="term" value="C:plasma membrane"/>
    <property type="evidence" value="ECO:0007669"/>
    <property type="project" value="TreeGrafter"/>
</dbReference>
<evidence type="ECO:0000313" key="9">
    <source>
        <dbReference type="Proteomes" id="UP001205105"/>
    </source>
</evidence>
<dbReference type="EMBL" id="JADXDR010000067">
    <property type="protein sequence ID" value="KAI7841126.1"/>
    <property type="molecule type" value="Genomic_DNA"/>
</dbReference>
<feature type="transmembrane region" description="Helical" evidence="6">
    <location>
        <begin position="180"/>
        <end position="201"/>
    </location>
</feature>
<keyword evidence="3" id="KW-0677">Repeat</keyword>
<dbReference type="InterPro" id="IPR005821">
    <property type="entry name" value="Ion_trans_dom"/>
</dbReference>
<evidence type="ECO:0000313" key="8">
    <source>
        <dbReference type="EMBL" id="KAI7841126.1"/>
    </source>
</evidence>
<evidence type="ECO:0000256" key="6">
    <source>
        <dbReference type="SAM" id="Phobius"/>
    </source>
</evidence>
<name>A0AAD5DRU9_9CHLO</name>